<keyword evidence="1" id="KW-0547">Nucleotide-binding</keyword>
<gene>
    <name evidence="2" type="primary">eutP</name>
    <name evidence="2" type="ORF">JZO70_19640</name>
</gene>
<comment type="similarity">
    <text evidence="1">Belongs to the EutP/PduV family.</text>
</comment>
<protein>
    <submittedName>
        <fullName evidence="2">EutP/PduV family microcompartment system protein</fullName>
    </submittedName>
</protein>
<proteinExistence type="inferred from homology"/>
<reference evidence="2 3" key="1">
    <citation type="submission" date="2021-03" db="EMBL/GenBank/DDBJ databases">
        <title>Enterococcal diversity collection.</title>
        <authorList>
            <person name="Gilmore M.S."/>
            <person name="Schwartzman J."/>
            <person name="Van Tyne D."/>
            <person name="Martin M."/>
            <person name="Earl A.M."/>
            <person name="Manson A.L."/>
            <person name="Straub T."/>
            <person name="Salamzade R."/>
            <person name="Saavedra J."/>
            <person name="Lebreton F."/>
            <person name="Prichula J."/>
            <person name="Schaufler K."/>
            <person name="Gaca A."/>
            <person name="Sgardioli B."/>
            <person name="Wagenaar J."/>
            <person name="Strong T."/>
        </authorList>
    </citation>
    <scope>NUCLEOTIDE SEQUENCE [LARGE SCALE GENOMIC DNA]</scope>
    <source>
        <strain evidence="2 3">669A</strain>
    </source>
</reference>
<dbReference type="PROSITE" id="PS00675">
    <property type="entry name" value="SIGMA54_INTERACT_1"/>
    <property type="match status" value="1"/>
</dbReference>
<dbReference type="EMBL" id="JAFREM010000033">
    <property type="protein sequence ID" value="MBO1308398.1"/>
    <property type="molecule type" value="Genomic_DNA"/>
</dbReference>
<evidence type="ECO:0000256" key="1">
    <source>
        <dbReference type="PIRNR" id="PIRNR036409"/>
    </source>
</evidence>
<evidence type="ECO:0000313" key="2">
    <source>
        <dbReference type="EMBL" id="MBO1308398.1"/>
    </source>
</evidence>
<dbReference type="PANTHER" id="PTHR40453:SF1">
    <property type="entry name" value="PROTEIN YOEF"/>
    <property type="match status" value="1"/>
</dbReference>
<accession>A0ABS3LFI7</accession>
<keyword evidence="3" id="KW-1185">Reference proteome</keyword>
<dbReference type="Gene3D" id="3.40.50.300">
    <property type="entry name" value="P-loop containing nucleotide triphosphate hydrolases"/>
    <property type="match status" value="1"/>
</dbReference>
<sequence length="147" mass="16925">MKKIIFVGETGSGKTTLSQWLQQKERIYHKTQQVYYFDDSIDTPGEFMENRFYYNALVSASVDAQIVAFVQNIQGTQNYFPPFFSARFTKPTIGIITKIDLIKDDQALVIARKRLELAGAKKIFEVSLISGEGMDELEKFLFDYKLE</sequence>
<dbReference type="InterPro" id="IPR012381">
    <property type="entry name" value="EutP_PduV"/>
</dbReference>
<dbReference type="RefSeq" id="WP_207675393.1">
    <property type="nucleotide sequence ID" value="NZ_JAFREM010000033.1"/>
</dbReference>
<comment type="caution">
    <text evidence="2">The sequence shown here is derived from an EMBL/GenBank/DDBJ whole genome shotgun (WGS) entry which is preliminary data.</text>
</comment>
<dbReference type="PANTHER" id="PTHR40453">
    <property type="entry name" value="PROTEIN YOEF"/>
    <property type="match status" value="1"/>
</dbReference>
<dbReference type="Proteomes" id="UP000664601">
    <property type="component" value="Unassembled WGS sequence"/>
</dbReference>
<dbReference type="Pfam" id="PF10662">
    <property type="entry name" value="PduV-EutP"/>
    <property type="match status" value="1"/>
</dbReference>
<dbReference type="InterPro" id="IPR025662">
    <property type="entry name" value="Sigma_54_int_dom_ATP-bd_1"/>
</dbReference>
<dbReference type="PIRSF" id="PIRSF036409">
    <property type="entry name" value="EutP_PduV"/>
    <property type="match status" value="1"/>
</dbReference>
<organism evidence="2 3">
    <name type="scientific">Candidatus Enterococcus moelleringii</name>
    <dbReference type="NCBI Taxonomy" id="2815325"/>
    <lineage>
        <taxon>Bacteria</taxon>
        <taxon>Bacillati</taxon>
        <taxon>Bacillota</taxon>
        <taxon>Bacilli</taxon>
        <taxon>Lactobacillales</taxon>
        <taxon>Enterococcaceae</taxon>
        <taxon>Enterococcus</taxon>
    </lineage>
</organism>
<evidence type="ECO:0000313" key="3">
    <source>
        <dbReference type="Proteomes" id="UP000664601"/>
    </source>
</evidence>
<name>A0ABS3LFI7_9ENTE</name>
<dbReference type="SUPFAM" id="SSF52540">
    <property type="entry name" value="P-loop containing nucleoside triphosphate hydrolases"/>
    <property type="match status" value="1"/>
</dbReference>
<dbReference type="NCBIfam" id="TIGR02528">
    <property type="entry name" value="EutP"/>
    <property type="match status" value="1"/>
</dbReference>
<dbReference type="InterPro" id="IPR027417">
    <property type="entry name" value="P-loop_NTPase"/>
</dbReference>